<dbReference type="RefSeq" id="WP_269423016.1">
    <property type="nucleotide sequence ID" value="NZ_JAPWGY010000002.1"/>
</dbReference>
<protein>
    <submittedName>
        <fullName evidence="1">YdcH family protein</fullName>
    </submittedName>
</protein>
<dbReference type="EMBL" id="JAPWGY010000002">
    <property type="protein sequence ID" value="MCZ4280843.1"/>
    <property type="molecule type" value="Genomic_DNA"/>
</dbReference>
<reference evidence="1" key="1">
    <citation type="submission" date="2022-12" db="EMBL/GenBank/DDBJ databases">
        <title>Bacterial isolates from different developmental stages of Nematostella vectensis.</title>
        <authorList>
            <person name="Fraune S."/>
        </authorList>
    </citation>
    <scope>NUCLEOTIDE SEQUENCE</scope>
    <source>
        <strain evidence="1">G21630-S1</strain>
    </source>
</reference>
<proteinExistence type="predicted"/>
<dbReference type="Proteomes" id="UP001069802">
    <property type="component" value="Unassembled WGS sequence"/>
</dbReference>
<accession>A0ABT4LIB8</accession>
<dbReference type="InterPro" id="IPR007420">
    <property type="entry name" value="DUF465"/>
</dbReference>
<keyword evidence="2" id="KW-1185">Reference proteome</keyword>
<gene>
    <name evidence="1" type="ORF">O4H49_08655</name>
</gene>
<comment type="caution">
    <text evidence="1">The sequence shown here is derived from an EMBL/GenBank/DDBJ whole genome shotgun (WGS) entry which is preliminary data.</text>
</comment>
<organism evidence="1 2">
    <name type="scientific">Kiloniella laminariae</name>
    <dbReference type="NCBI Taxonomy" id="454162"/>
    <lineage>
        <taxon>Bacteria</taxon>
        <taxon>Pseudomonadati</taxon>
        <taxon>Pseudomonadota</taxon>
        <taxon>Alphaproteobacteria</taxon>
        <taxon>Rhodospirillales</taxon>
        <taxon>Kiloniellaceae</taxon>
        <taxon>Kiloniella</taxon>
    </lineage>
</organism>
<dbReference type="Gene3D" id="6.10.280.50">
    <property type="match status" value="1"/>
</dbReference>
<sequence length="56" mass="6433">MAAAERIESLRVKHGSLENAIDRENHRPLPDESLLMSLKKEKLRVKDELQHLSTAQ</sequence>
<evidence type="ECO:0000313" key="1">
    <source>
        <dbReference type="EMBL" id="MCZ4280843.1"/>
    </source>
</evidence>
<evidence type="ECO:0000313" key="2">
    <source>
        <dbReference type="Proteomes" id="UP001069802"/>
    </source>
</evidence>
<name>A0ABT4LIB8_9PROT</name>
<dbReference type="InterPro" id="IPR038444">
    <property type="entry name" value="DUF465_sf"/>
</dbReference>
<dbReference type="Pfam" id="PF04325">
    <property type="entry name" value="DUF465"/>
    <property type="match status" value="1"/>
</dbReference>